<keyword evidence="2" id="KW-0067">ATP-binding</keyword>
<reference evidence="6 7" key="1">
    <citation type="submission" date="2016-10" db="EMBL/GenBank/DDBJ databases">
        <authorList>
            <person name="de Groot N.N."/>
        </authorList>
    </citation>
    <scope>NUCLEOTIDE SEQUENCE [LARGE SCALE GENOMIC DNA]</scope>
    <source>
        <strain evidence="6 7">ATCC BAA-466</strain>
    </source>
</reference>
<evidence type="ECO:0000256" key="1">
    <source>
        <dbReference type="ARBA" id="ARBA00022741"/>
    </source>
</evidence>
<keyword evidence="3" id="KW-0238">DNA-binding</keyword>
<dbReference type="Pfam" id="PF00271">
    <property type="entry name" value="Helicase_C"/>
    <property type="match status" value="1"/>
</dbReference>
<evidence type="ECO:0000256" key="3">
    <source>
        <dbReference type="ARBA" id="ARBA00023125"/>
    </source>
</evidence>
<dbReference type="PANTHER" id="PTHR30580">
    <property type="entry name" value="PRIMOSOMAL PROTEIN N"/>
    <property type="match status" value="1"/>
</dbReference>
<evidence type="ECO:0000313" key="7">
    <source>
        <dbReference type="Proteomes" id="UP000199708"/>
    </source>
</evidence>
<feature type="domain" description="Helicase C-terminal" evidence="5">
    <location>
        <begin position="318"/>
        <end position="465"/>
    </location>
</feature>
<dbReference type="SUPFAM" id="SSF52540">
    <property type="entry name" value="P-loop containing nucleoside triphosphate hydrolases"/>
    <property type="match status" value="1"/>
</dbReference>
<sequence length="465" mass="53571">MEWEDFFIGRLMTKREAIQTWKEYLTKTQWKIDGILKKMEQMPAIKVSEDKVICSRCHCEDRDQYASLTYRQEKIFFCCSCLQMGRITSRDILYYLPNTKYLVTDQYHSFLSWKGELSLQQKIAAQEAFDSLGDSLHPHLIHAVTGAGKTEMLFPIIDKILRGGGKIAIASPRVDVCIELFPRICEAFKNTKVILLHGKSQTQYKPCDILITTTHQLLRFIQAFDLLIVDEVDAFPYVDDHRLHFAVNRAVKNKGKLLFLTATPDKKIDIAVKKGLIHRTILPARYHGHPLVEPIFIWLGEWETHLIIRKKKTKLFNTLKNFIELKGKKLIFMANIKLAIALAEWLMKEFAQIPLTYVYAADPERQKKVEKLRRGEYEVLISTTILERGVTFENCQVYILGAEDPLFSKSALVQMSGRVGRKADFPSGKVIFGHHGITSEMKKAYQEIRSMNLLAKKRGLLSGEE</sequence>
<dbReference type="RefSeq" id="WP_245694817.1">
    <property type="nucleotide sequence ID" value="NZ_FNCK01000004.1"/>
</dbReference>
<dbReference type="STRING" id="120956.SAMN05421791_10422"/>
<dbReference type="GO" id="GO:0006310">
    <property type="term" value="P:DNA recombination"/>
    <property type="evidence" value="ECO:0007669"/>
    <property type="project" value="TreeGrafter"/>
</dbReference>
<dbReference type="PANTHER" id="PTHR30580:SF1">
    <property type="entry name" value="COMF OPERON PROTEIN 1"/>
    <property type="match status" value="1"/>
</dbReference>
<dbReference type="SMART" id="SM00487">
    <property type="entry name" value="DEXDc"/>
    <property type="match status" value="1"/>
</dbReference>
<organism evidence="6 7">
    <name type="scientific">Facklamia miroungae</name>
    <dbReference type="NCBI Taxonomy" id="120956"/>
    <lineage>
        <taxon>Bacteria</taxon>
        <taxon>Bacillati</taxon>
        <taxon>Bacillota</taxon>
        <taxon>Bacilli</taxon>
        <taxon>Lactobacillales</taxon>
        <taxon>Aerococcaceae</taxon>
        <taxon>Facklamia</taxon>
    </lineage>
</organism>
<name>A0A1G7SGR0_9LACT</name>
<evidence type="ECO:0000256" key="2">
    <source>
        <dbReference type="ARBA" id="ARBA00022840"/>
    </source>
</evidence>
<dbReference type="GO" id="GO:0003677">
    <property type="term" value="F:DNA binding"/>
    <property type="evidence" value="ECO:0007669"/>
    <property type="project" value="UniProtKB-KW"/>
</dbReference>
<keyword evidence="1" id="KW-0547">Nucleotide-binding</keyword>
<dbReference type="GO" id="GO:0006302">
    <property type="term" value="P:double-strand break repair"/>
    <property type="evidence" value="ECO:0007669"/>
    <property type="project" value="TreeGrafter"/>
</dbReference>
<dbReference type="InterPro" id="IPR001650">
    <property type="entry name" value="Helicase_C-like"/>
</dbReference>
<dbReference type="GO" id="GO:0005524">
    <property type="term" value="F:ATP binding"/>
    <property type="evidence" value="ECO:0007669"/>
    <property type="project" value="UniProtKB-KW"/>
</dbReference>
<dbReference type="InterPro" id="IPR011545">
    <property type="entry name" value="DEAD/DEAH_box_helicase_dom"/>
</dbReference>
<keyword evidence="7" id="KW-1185">Reference proteome</keyword>
<feature type="domain" description="Helicase ATP-binding" evidence="4">
    <location>
        <begin position="130"/>
        <end position="282"/>
    </location>
</feature>
<dbReference type="Proteomes" id="UP000199708">
    <property type="component" value="Unassembled WGS sequence"/>
</dbReference>
<dbReference type="GO" id="GO:0006270">
    <property type="term" value="P:DNA replication initiation"/>
    <property type="evidence" value="ECO:0007669"/>
    <property type="project" value="TreeGrafter"/>
</dbReference>
<dbReference type="AlphaFoldDB" id="A0A1G7SGR0"/>
<evidence type="ECO:0000259" key="5">
    <source>
        <dbReference type="PROSITE" id="PS51194"/>
    </source>
</evidence>
<dbReference type="EMBL" id="FNCK01000004">
    <property type="protein sequence ID" value="SDG22256.1"/>
    <property type="molecule type" value="Genomic_DNA"/>
</dbReference>
<dbReference type="PROSITE" id="PS51192">
    <property type="entry name" value="HELICASE_ATP_BIND_1"/>
    <property type="match status" value="1"/>
</dbReference>
<protein>
    <submittedName>
        <fullName evidence="6">Competence protein ComFA</fullName>
    </submittedName>
</protein>
<dbReference type="SMART" id="SM00490">
    <property type="entry name" value="HELICc"/>
    <property type="match status" value="1"/>
</dbReference>
<dbReference type="Gene3D" id="3.40.50.300">
    <property type="entry name" value="P-loop containing nucleotide triphosphate hydrolases"/>
    <property type="match status" value="2"/>
</dbReference>
<proteinExistence type="predicted"/>
<dbReference type="InterPro" id="IPR014001">
    <property type="entry name" value="Helicase_ATP-bd"/>
</dbReference>
<accession>A0A1G7SGR0</accession>
<gene>
    <name evidence="6" type="ORF">SAMN05421791_10422</name>
</gene>
<dbReference type="Pfam" id="PF00270">
    <property type="entry name" value="DEAD"/>
    <property type="match status" value="1"/>
</dbReference>
<dbReference type="InterPro" id="IPR027417">
    <property type="entry name" value="P-loop_NTPase"/>
</dbReference>
<dbReference type="GO" id="GO:0043138">
    <property type="term" value="F:3'-5' DNA helicase activity"/>
    <property type="evidence" value="ECO:0007669"/>
    <property type="project" value="TreeGrafter"/>
</dbReference>
<evidence type="ECO:0000259" key="4">
    <source>
        <dbReference type="PROSITE" id="PS51192"/>
    </source>
</evidence>
<dbReference type="PROSITE" id="PS51194">
    <property type="entry name" value="HELICASE_CTER"/>
    <property type="match status" value="1"/>
</dbReference>
<evidence type="ECO:0000313" key="6">
    <source>
        <dbReference type="EMBL" id="SDG22256.1"/>
    </source>
</evidence>